<name>A0ACC0H2Z4_9ERIC</name>
<evidence type="ECO:0000313" key="2">
    <source>
        <dbReference type="Proteomes" id="UP001060215"/>
    </source>
</evidence>
<proteinExistence type="predicted"/>
<dbReference type="Proteomes" id="UP001060215">
    <property type="component" value="Chromosome 7"/>
</dbReference>
<accession>A0ACC0H2Z4</accession>
<keyword evidence="2" id="KW-1185">Reference proteome</keyword>
<dbReference type="EMBL" id="CM045764">
    <property type="protein sequence ID" value="KAI8007505.1"/>
    <property type="molecule type" value="Genomic_DNA"/>
</dbReference>
<gene>
    <name evidence="1" type="ORF">LOK49_LG07G01230</name>
</gene>
<reference evidence="1 2" key="1">
    <citation type="journal article" date="2022" name="Plant J.">
        <title>Chromosome-level genome of Camellia lanceoleosa provides a valuable resource for understanding genome evolution and self-incompatibility.</title>
        <authorList>
            <person name="Gong W."/>
            <person name="Xiao S."/>
            <person name="Wang L."/>
            <person name="Liao Z."/>
            <person name="Chang Y."/>
            <person name="Mo W."/>
            <person name="Hu G."/>
            <person name="Li W."/>
            <person name="Zhao G."/>
            <person name="Zhu H."/>
            <person name="Hu X."/>
            <person name="Ji K."/>
            <person name="Xiang X."/>
            <person name="Song Q."/>
            <person name="Yuan D."/>
            <person name="Jin S."/>
            <person name="Zhang L."/>
        </authorList>
    </citation>
    <scope>NUCLEOTIDE SEQUENCE [LARGE SCALE GENOMIC DNA]</scope>
    <source>
        <strain evidence="1">SQ_2022a</strain>
    </source>
</reference>
<comment type="caution">
    <text evidence="1">The sequence shown here is derived from an EMBL/GenBank/DDBJ whole genome shotgun (WGS) entry which is preliminary data.</text>
</comment>
<evidence type="ECO:0000313" key="1">
    <source>
        <dbReference type="EMBL" id="KAI8007505.1"/>
    </source>
</evidence>
<sequence>MCVSNHNAYTPQLVSIGPYHHGDPKLAAMEVHKKRYLNSILKRTNQVTVEPYIKAMMALEGRARDYYANPIVLDQDEFIEMMVLDGCFVIEFLGKLTLSAEMRADDPIFQASWMELIVARDLVVLIENQLPFFVLSKLYDMIDGFPDIPFSSFMEDCIINFLGDSIPISNSDNSSAHTSSPDTPRKSEGSKHFLDLMHKVCAPSTGYANLMMTSDGEEICVNIPCVVELQEAGVKFRPGGVKEGGGGDGICIFDIDFEGGQMTIPKIDVGRMTQTIFHNMVAYEQYTSDFEPKYFTSYTFFMHLLINSEKDVNQLCCCNIFYYKACNDQGVARMFEALGEGRVLMGNSFYLSKLCKDVNAHCDKSWNKLMARLRRDYFYSSWASISTFAAAFLILLTVIQTVVALITLLG</sequence>
<organism evidence="1 2">
    <name type="scientific">Camellia lanceoleosa</name>
    <dbReference type="NCBI Taxonomy" id="1840588"/>
    <lineage>
        <taxon>Eukaryota</taxon>
        <taxon>Viridiplantae</taxon>
        <taxon>Streptophyta</taxon>
        <taxon>Embryophyta</taxon>
        <taxon>Tracheophyta</taxon>
        <taxon>Spermatophyta</taxon>
        <taxon>Magnoliopsida</taxon>
        <taxon>eudicotyledons</taxon>
        <taxon>Gunneridae</taxon>
        <taxon>Pentapetalae</taxon>
        <taxon>asterids</taxon>
        <taxon>Ericales</taxon>
        <taxon>Theaceae</taxon>
        <taxon>Camellia</taxon>
    </lineage>
</organism>
<protein>
    <submittedName>
        <fullName evidence="1">UPF0481 protein</fullName>
    </submittedName>
</protein>